<feature type="non-terminal residue" evidence="1">
    <location>
        <position position="1"/>
    </location>
</feature>
<evidence type="ECO:0000313" key="1">
    <source>
        <dbReference type="EMBL" id="JAC63408.1"/>
    </source>
</evidence>
<sequence length="58" mass="6454">AAALQRTAIRLRKGQHPLHIPKSRFLGFSCQRRTSPKLVSRSVVLHGQELPKGQHTAS</sequence>
<organism evidence="1">
    <name type="scientific">Tetraselmis sp. GSL018</name>
    <dbReference type="NCBI Taxonomy" id="582737"/>
    <lineage>
        <taxon>Eukaryota</taxon>
        <taxon>Viridiplantae</taxon>
        <taxon>Chlorophyta</taxon>
        <taxon>core chlorophytes</taxon>
        <taxon>Chlorodendrophyceae</taxon>
        <taxon>Chlorodendrales</taxon>
        <taxon>Chlorodendraceae</taxon>
        <taxon>Tetraselmis</taxon>
    </lineage>
</organism>
<dbReference type="AlphaFoldDB" id="A0A061QUJ6"/>
<reference evidence="1" key="1">
    <citation type="submission" date="2014-05" db="EMBL/GenBank/DDBJ databases">
        <title>The transcriptome of the halophilic microalga Tetraselmis sp. GSL018 isolated from the Great Salt Lake, Utah.</title>
        <authorList>
            <person name="Jinkerson R.E."/>
            <person name="D'Adamo S."/>
            <person name="Posewitz M.C."/>
        </authorList>
    </citation>
    <scope>NUCLEOTIDE SEQUENCE</scope>
    <source>
        <strain evidence="1">GSL018</strain>
    </source>
</reference>
<gene>
    <name evidence="1" type="ORF">TSPGSL018_20757</name>
</gene>
<name>A0A061QUJ6_9CHLO</name>
<accession>A0A061QUJ6</accession>
<protein>
    <submittedName>
        <fullName evidence="1">Uncharacterized protein</fullName>
    </submittedName>
</protein>
<dbReference type="EMBL" id="GBEZ01023484">
    <property type="protein sequence ID" value="JAC63408.1"/>
    <property type="molecule type" value="Transcribed_RNA"/>
</dbReference>
<proteinExistence type="predicted"/>